<dbReference type="NCBIfam" id="NF045794">
    <property type="entry name" value="CsxC_fam"/>
    <property type="match status" value="1"/>
</dbReference>
<evidence type="ECO:0000313" key="2">
    <source>
        <dbReference type="EMBL" id="PRR83082.1"/>
    </source>
</evidence>
<keyword evidence="3" id="KW-1185">Reference proteome</keyword>
<protein>
    <recommendedName>
        <fullName evidence="4">SipL SPOCS domain-containing protein</fullName>
    </recommendedName>
</protein>
<organism evidence="2 3">
    <name type="scientific">Clostridium luticellarii</name>
    <dbReference type="NCBI Taxonomy" id="1691940"/>
    <lineage>
        <taxon>Bacteria</taxon>
        <taxon>Bacillati</taxon>
        <taxon>Bacillota</taxon>
        <taxon>Clostridia</taxon>
        <taxon>Eubacteriales</taxon>
        <taxon>Clostridiaceae</taxon>
        <taxon>Clostridium</taxon>
    </lineage>
</organism>
<dbReference type="AlphaFoldDB" id="A0A2T0BGY3"/>
<dbReference type="RefSeq" id="WP_106010295.1">
    <property type="nucleotide sequence ID" value="NZ_PVXP01000048.1"/>
</dbReference>
<reference evidence="2 3" key="1">
    <citation type="submission" date="2018-03" db="EMBL/GenBank/DDBJ databases">
        <title>Genome sequence of Clostridium luticellarii DSM 29923.</title>
        <authorList>
            <person name="Poehlein A."/>
            <person name="Daniel R."/>
        </authorList>
    </citation>
    <scope>NUCLEOTIDE SEQUENCE [LARGE SCALE GENOMIC DNA]</scope>
    <source>
        <strain evidence="2 3">DSM 29923</strain>
    </source>
</reference>
<feature type="compositionally biased region" description="Basic and acidic residues" evidence="1">
    <location>
        <begin position="1"/>
        <end position="13"/>
    </location>
</feature>
<gene>
    <name evidence="2" type="ORF">CLLU_27020</name>
</gene>
<dbReference type="InterPro" id="IPR054845">
    <property type="entry name" value="Exosporium_prot_C"/>
</dbReference>
<comment type="caution">
    <text evidence="2">The sequence shown here is derived from an EMBL/GenBank/DDBJ whole genome shotgun (WGS) entry which is preliminary data.</text>
</comment>
<dbReference type="Proteomes" id="UP000237798">
    <property type="component" value="Unassembled WGS sequence"/>
</dbReference>
<accession>A0A2T0BGY3</accession>
<evidence type="ECO:0008006" key="4">
    <source>
        <dbReference type="Google" id="ProtNLM"/>
    </source>
</evidence>
<feature type="region of interest" description="Disordered" evidence="1">
    <location>
        <begin position="1"/>
        <end position="30"/>
    </location>
</feature>
<name>A0A2T0BGY3_9CLOT</name>
<dbReference type="OrthoDB" id="2381017at2"/>
<sequence>MNLNKDDKDKEILEVQVDQNTSKSKDDIPQKSTEISFKKIMECKSSLVNPEINIGLFPVKIPVIITELLVHIDIESKINLPKPASYIKSIKRKVFIKECNLISNINKLFLNGVVKKSIEYSEAVDGSASSMEGQIKNIIVEIPFNCVTEIKYIIDPVVPKKNYKNGIKVYSIQSGEQTFYESYSESDKIFCEVIHASFEEVNIEKNKGSYTHLDKKDTFRTINQKMFMHLNIRLIQNQNIYVASRLH</sequence>
<dbReference type="EMBL" id="PVXP01000048">
    <property type="protein sequence ID" value="PRR83082.1"/>
    <property type="molecule type" value="Genomic_DNA"/>
</dbReference>
<evidence type="ECO:0000313" key="3">
    <source>
        <dbReference type="Proteomes" id="UP000237798"/>
    </source>
</evidence>
<proteinExistence type="predicted"/>
<evidence type="ECO:0000256" key="1">
    <source>
        <dbReference type="SAM" id="MobiDB-lite"/>
    </source>
</evidence>